<keyword evidence="2" id="KW-1185">Reference proteome</keyword>
<evidence type="ECO:0000313" key="1">
    <source>
        <dbReference type="EMBL" id="NRT18337.1"/>
    </source>
</evidence>
<sequence length="121" mass="14354">MSPIEVQKMVNNNENWADVRSRFLTNFPPSFHTDKEVELLNLCRASKQLRQLIPFISLGRLGLWRYDAYERGLADDFVCLYYYDFQYVASDISNDKKRFFDTSEAVITFVKQHINDENPFQ</sequence>
<name>A0ABX2FN16_9BACT</name>
<evidence type="ECO:0000313" key="2">
    <source>
        <dbReference type="Proteomes" id="UP000779507"/>
    </source>
</evidence>
<proteinExistence type="predicted"/>
<organism evidence="1 2">
    <name type="scientific">Hymenobacter caeli</name>
    <dbReference type="NCBI Taxonomy" id="2735894"/>
    <lineage>
        <taxon>Bacteria</taxon>
        <taxon>Pseudomonadati</taxon>
        <taxon>Bacteroidota</taxon>
        <taxon>Cytophagia</taxon>
        <taxon>Cytophagales</taxon>
        <taxon>Hymenobacteraceae</taxon>
        <taxon>Hymenobacter</taxon>
    </lineage>
</organism>
<comment type="caution">
    <text evidence="1">The sequence shown here is derived from an EMBL/GenBank/DDBJ whole genome shotgun (WGS) entry which is preliminary data.</text>
</comment>
<reference evidence="1 2" key="1">
    <citation type="submission" date="2020-05" db="EMBL/GenBank/DDBJ databases">
        <title>Genomic Encyclopedia of Type Strains, Phase IV (KMG-V): Genome sequencing to study the core and pangenomes of soil and plant-associated prokaryotes.</title>
        <authorList>
            <person name="Whitman W."/>
        </authorList>
    </citation>
    <scope>NUCLEOTIDE SEQUENCE [LARGE SCALE GENOMIC DNA]</scope>
    <source>
        <strain evidence="1 2">9A</strain>
    </source>
</reference>
<dbReference type="Proteomes" id="UP000779507">
    <property type="component" value="Unassembled WGS sequence"/>
</dbReference>
<protein>
    <submittedName>
        <fullName evidence="1">Uncharacterized protein</fullName>
    </submittedName>
</protein>
<gene>
    <name evidence="1" type="ORF">HNP98_001154</name>
</gene>
<accession>A0ABX2FN16</accession>
<dbReference type="EMBL" id="JABSNP010000004">
    <property type="protein sequence ID" value="NRT18337.1"/>
    <property type="molecule type" value="Genomic_DNA"/>
</dbReference>
<dbReference type="RefSeq" id="WP_173809084.1">
    <property type="nucleotide sequence ID" value="NZ_JABSNP010000004.1"/>
</dbReference>